<accession>A0ACC6M7U6</accession>
<dbReference type="Proteomes" id="UP001277972">
    <property type="component" value="Unassembled WGS sequence"/>
</dbReference>
<organism evidence="1 2">
    <name type="scientific">Gracilibacillus pellucidus</name>
    <dbReference type="NCBI Taxonomy" id="3095368"/>
    <lineage>
        <taxon>Bacteria</taxon>
        <taxon>Bacillati</taxon>
        <taxon>Bacillota</taxon>
        <taxon>Bacilli</taxon>
        <taxon>Bacillales</taxon>
        <taxon>Bacillaceae</taxon>
        <taxon>Gracilibacillus</taxon>
    </lineage>
</organism>
<reference evidence="1" key="1">
    <citation type="submission" date="2023-11" db="EMBL/GenBank/DDBJ databases">
        <title>Gracilibacillus pellucida a moderately halophilic bacterium isolated from saline soil in Xinjiang province.</title>
        <authorList>
            <person name="Zhang Z."/>
            <person name="Tan F."/>
            <person name="Wang Y."/>
            <person name="Xia M."/>
        </authorList>
    </citation>
    <scope>NUCLEOTIDE SEQUENCE</scope>
    <source>
        <strain evidence="1">S3-1-1</strain>
    </source>
</reference>
<dbReference type="EC" id="3.4.13.-" evidence="1"/>
<keyword evidence="1" id="KW-0645">Protease</keyword>
<protein>
    <submittedName>
        <fullName evidence="1">Membrane dipeptidase</fullName>
        <ecNumber evidence="1">3.4.13.-</ecNumber>
    </submittedName>
</protein>
<gene>
    <name evidence="1" type="ORF">SH601_13525</name>
</gene>
<keyword evidence="1" id="KW-0224">Dipeptidase</keyword>
<evidence type="ECO:0000313" key="1">
    <source>
        <dbReference type="EMBL" id="MDX8047009.1"/>
    </source>
</evidence>
<dbReference type="EMBL" id="JAWZSR010000008">
    <property type="protein sequence ID" value="MDX8047009.1"/>
    <property type="molecule type" value="Genomic_DNA"/>
</dbReference>
<proteinExistence type="predicted"/>
<evidence type="ECO:0000313" key="2">
    <source>
        <dbReference type="Proteomes" id="UP001277972"/>
    </source>
</evidence>
<comment type="caution">
    <text evidence="1">The sequence shown here is derived from an EMBL/GenBank/DDBJ whole genome shotgun (WGS) entry which is preliminary data.</text>
</comment>
<name>A0ACC6M7U6_9BACI</name>
<keyword evidence="2" id="KW-1185">Reference proteome</keyword>
<keyword evidence="1" id="KW-0378">Hydrolase</keyword>
<sequence>MIHMIIDCHCDALYKMWTDKIDFDDESLDVNYQKWMKSPVKIQCFAIFVPEYLPTEAKFAVAIHMIDLFYEKVVKPYSNVRFIQRKEDIDAIKPHEKGAMLTLEGLDAANNDMYKVRTLLKLGVRMIGMSWNEANLAVDGLKEPRGSGLTAFGREVIKLANEENVWIDLAHISPKGFDEAVDLAEHVIVSHANSQSICPHIRNVTDEQVKKVVEKDGVIGVNFVREFVTEEPIAMIRDVMLHIHYFLSLGAEEHLVFGSDFDGATQFVEELSSVHDYHHVLIEMEQDFSQPVREKISYLNFLRHFPS</sequence>